<proteinExistence type="predicted"/>
<dbReference type="SUPFAM" id="SSF46579">
    <property type="entry name" value="Prefoldin"/>
    <property type="match status" value="1"/>
</dbReference>
<comment type="caution">
    <text evidence="2">The sequence shown here is derived from an EMBL/GenBank/DDBJ whole genome shotgun (WGS) entry which is preliminary data.</text>
</comment>
<accession>A0ABT4WCW2</accession>
<evidence type="ECO:0000313" key="2">
    <source>
        <dbReference type="EMBL" id="MDA6070381.1"/>
    </source>
</evidence>
<sequence length="131" mass="15378">MMIKDDLNRIRAVYVGLPINQYFAIQNQCKKSTCHTVSEYIRKQLSDKPVTIFYRNQSLDDLIEEIAALNNQINNVRNNTSLVLEKLTQHQRINHDLESLPGLEIAIKNLDRRIEEIKTQIEKITEKWLQS</sequence>
<evidence type="ECO:0000256" key="1">
    <source>
        <dbReference type="SAM" id="Coils"/>
    </source>
</evidence>
<gene>
    <name evidence="2" type="ORF">NJT12_12190</name>
</gene>
<keyword evidence="1" id="KW-0175">Coiled coil</keyword>
<organism evidence="2 3">
    <name type="scientific">Flavobacterium azizsancarii</name>
    <dbReference type="NCBI Taxonomy" id="2961580"/>
    <lineage>
        <taxon>Bacteria</taxon>
        <taxon>Pseudomonadati</taxon>
        <taxon>Bacteroidota</taxon>
        <taxon>Flavobacteriia</taxon>
        <taxon>Flavobacteriales</taxon>
        <taxon>Flavobacteriaceae</taxon>
        <taxon>Flavobacterium</taxon>
    </lineage>
</organism>
<reference evidence="2 3" key="1">
    <citation type="journal article" date="2023" name="Chemosphere">
        <title>Whole genome analysis of Flavobacterium aziz-sancarii sp. nov., isolated from Ardley Island (Antarctica), revealed a rich resistome and bioremediation potential.</title>
        <authorList>
            <person name="Otur C."/>
            <person name="Okay S."/>
            <person name="Kurt-Kizildogan A."/>
        </authorList>
    </citation>
    <scope>NUCLEOTIDE SEQUENCE [LARGE SCALE GENOMIC DNA]</scope>
    <source>
        <strain evidence="2 3">AC</strain>
    </source>
</reference>
<name>A0ABT4WCW2_9FLAO</name>
<dbReference type="RefSeq" id="WP_271336195.1">
    <property type="nucleotide sequence ID" value="NZ_JAMZNK010000017.1"/>
</dbReference>
<evidence type="ECO:0008006" key="4">
    <source>
        <dbReference type="Google" id="ProtNLM"/>
    </source>
</evidence>
<dbReference type="EMBL" id="JAMZNK010000017">
    <property type="protein sequence ID" value="MDA6070381.1"/>
    <property type="molecule type" value="Genomic_DNA"/>
</dbReference>
<keyword evidence="3" id="KW-1185">Reference proteome</keyword>
<feature type="coiled-coil region" evidence="1">
    <location>
        <begin position="59"/>
        <end position="127"/>
    </location>
</feature>
<protein>
    <recommendedName>
        <fullName evidence="4">Mobilization protein</fullName>
    </recommendedName>
</protein>
<evidence type="ECO:0000313" key="3">
    <source>
        <dbReference type="Proteomes" id="UP001212170"/>
    </source>
</evidence>
<dbReference type="Proteomes" id="UP001212170">
    <property type="component" value="Unassembled WGS sequence"/>
</dbReference>